<evidence type="ECO:0000313" key="3">
    <source>
        <dbReference type="EMBL" id="KAJ3656806.1"/>
    </source>
</evidence>
<dbReference type="CDD" id="cd00037">
    <property type="entry name" value="CLECT"/>
    <property type="match status" value="1"/>
</dbReference>
<dbReference type="Proteomes" id="UP001168821">
    <property type="component" value="Unassembled WGS sequence"/>
</dbReference>
<feature type="domain" description="C-type lectin" evidence="2">
    <location>
        <begin position="129"/>
        <end position="244"/>
    </location>
</feature>
<dbReference type="InterPro" id="IPR001304">
    <property type="entry name" value="C-type_lectin-like"/>
</dbReference>
<dbReference type="EMBL" id="JALNTZ010000004">
    <property type="protein sequence ID" value="KAJ3656806.1"/>
    <property type="molecule type" value="Genomic_DNA"/>
</dbReference>
<evidence type="ECO:0000256" key="1">
    <source>
        <dbReference type="SAM" id="SignalP"/>
    </source>
</evidence>
<keyword evidence="1" id="KW-0732">Signal</keyword>
<protein>
    <recommendedName>
        <fullName evidence="2">C-type lectin domain-containing protein</fullName>
    </recommendedName>
</protein>
<evidence type="ECO:0000313" key="4">
    <source>
        <dbReference type="Proteomes" id="UP001168821"/>
    </source>
</evidence>
<dbReference type="SUPFAM" id="SSF56436">
    <property type="entry name" value="C-type lectin-like"/>
    <property type="match status" value="1"/>
</dbReference>
<sequence length="300" mass="34399">MQSALFFLYPLLCIHALHRCLPEKKNLKFYKTRSCYKSTIPIMSWKNANNVSDCMKFAAEKNGLAFNFSPNELKNYTQGRWFRNCQVLGCPEIRNSSTLVFDAAFDYYTAFGDFNSTQNSTCIKSVGLFSVIETKMNYTDAIYFCQNLGADLANVLSEFRTNTLSALIKPLKNWYKAAYVGLEDMDVEGAFRTPMGTLMECSGFRAWAVGHPRPGRKKEDCVILDADKTWRAINCRIKRPFICEFYPTPPALPVVEFATKDCDKIKNKKKKRQCLNNNELVQLYMNSSRMDQCALVNDFD</sequence>
<dbReference type="PANTHER" id="PTHR22801">
    <property type="entry name" value="LITHOSTATHINE"/>
    <property type="match status" value="1"/>
</dbReference>
<reference evidence="3" key="1">
    <citation type="journal article" date="2023" name="G3 (Bethesda)">
        <title>Whole genome assemblies of Zophobas morio and Tenebrio molitor.</title>
        <authorList>
            <person name="Kaur S."/>
            <person name="Stinson S.A."/>
            <person name="diCenzo G.C."/>
        </authorList>
    </citation>
    <scope>NUCLEOTIDE SEQUENCE</scope>
    <source>
        <strain evidence="3">QUZm001</strain>
    </source>
</reference>
<proteinExistence type="predicted"/>
<dbReference type="PROSITE" id="PS50041">
    <property type="entry name" value="C_TYPE_LECTIN_2"/>
    <property type="match status" value="1"/>
</dbReference>
<evidence type="ECO:0000259" key="2">
    <source>
        <dbReference type="PROSITE" id="PS50041"/>
    </source>
</evidence>
<dbReference type="Pfam" id="PF00059">
    <property type="entry name" value="Lectin_C"/>
    <property type="match status" value="1"/>
</dbReference>
<name>A0AA38IK79_9CUCU</name>
<dbReference type="InterPro" id="IPR016187">
    <property type="entry name" value="CTDL_fold"/>
</dbReference>
<organism evidence="3 4">
    <name type="scientific">Zophobas morio</name>
    <dbReference type="NCBI Taxonomy" id="2755281"/>
    <lineage>
        <taxon>Eukaryota</taxon>
        <taxon>Metazoa</taxon>
        <taxon>Ecdysozoa</taxon>
        <taxon>Arthropoda</taxon>
        <taxon>Hexapoda</taxon>
        <taxon>Insecta</taxon>
        <taxon>Pterygota</taxon>
        <taxon>Neoptera</taxon>
        <taxon>Endopterygota</taxon>
        <taxon>Coleoptera</taxon>
        <taxon>Polyphaga</taxon>
        <taxon>Cucujiformia</taxon>
        <taxon>Tenebrionidae</taxon>
        <taxon>Zophobas</taxon>
    </lineage>
</organism>
<feature type="chain" id="PRO_5041256696" description="C-type lectin domain-containing protein" evidence="1">
    <location>
        <begin position="17"/>
        <end position="300"/>
    </location>
</feature>
<gene>
    <name evidence="3" type="ORF">Zmor_015854</name>
</gene>
<dbReference type="InterPro" id="IPR016186">
    <property type="entry name" value="C-type_lectin-like/link_sf"/>
</dbReference>
<dbReference type="AlphaFoldDB" id="A0AA38IK79"/>
<accession>A0AA38IK79</accession>
<feature type="signal peptide" evidence="1">
    <location>
        <begin position="1"/>
        <end position="16"/>
    </location>
</feature>
<dbReference type="Gene3D" id="3.10.100.10">
    <property type="entry name" value="Mannose-Binding Protein A, subunit A"/>
    <property type="match status" value="1"/>
</dbReference>
<comment type="caution">
    <text evidence="3">The sequence shown here is derived from an EMBL/GenBank/DDBJ whole genome shotgun (WGS) entry which is preliminary data.</text>
</comment>
<dbReference type="SMART" id="SM00034">
    <property type="entry name" value="CLECT"/>
    <property type="match status" value="1"/>
</dbReference>
<dbReference type="PANTHER" id="PTHR22801:SF63">
    <property type="entry name" value="C-TYPE LECTIN DOMAIN-CONTAINING PROTEIN"/>
    <property type="match status" value="1"/>
</dbReference>
<dbReference type="InterPro" id="IPR050801">
    <property type="entry name" value="Ca-Dep_Lectins_ImmuneDev"/>
</dbReference>
<keyword evidence="4" id="KW-1185">Reference proteome</keyword>